<reference evidence="2" key="3">
    <citation type="submission" date="2015-04" db="UniProtKB">
        <authorList>
            <consortium name="EnsemblPlants"/>
        </authorList>
    </citation>
    <scope>IDENTIFICATION</scope>
    <source>
        <strain evidence="2">cv. Jemalong A17</strain>
    </source>
</reference>
<gene>
    <name evidence="1" type="ordered locus">MTR_5g087810</name>
</gene>
<reference evidence="1 3" key="2">
    <citation type="journal article" date="2014" name="BMC Genomics">
        <title>An improved genome release (version Mt4.0) for the model legume Medicago truncatula.</title>
        <authorList>
            <person name="Tang H."/>
            <person name="Krishnakumar V."/>
            <person name="Bidwell S."/>
            <person name="Rosen B."/>
            <person name="Chan A."/>
            <person name="Zhou S."/>
            <person name="Gentzbittel L."/>
            <person name="Childs K.L."/>
            <person name="Yandell M."/>
            <person name="Gundlach H."/>
            <person name="Mayer K.F."/>
            <person name="Schwartz D.C."/>
            <person name="Town C.D."/>
        </authorList>
    </citation>
    <scope>GENOME REANNOTATION</scope>
    <source>
        <strain evidence="2 3">cv. Jemalong A17</strain>
    </source>
</reference>
<organism evidence="1 3">
    <name type="scientific">Medicago truncatula</name>
    <name type="common">Barrel medic</name>
    <name type="synonym">Medicago tribuloides</name>
    <dbReference type="NCBI Taxonomy" id="3880"/>
    <lineage>
        <taxon>Eukaryota</taxon>
        <taxon>Viridiplantae</taxon>
        <taxon>Streptophyta</taxon>
        <taxon>Embryophyta</taxon>
        <taxon>Tracheophyta</taxon>
        <taxon>Spermatophyta</taxon>
        <taxon>Magnoliopsida</taxon>
        <taxon>eudicotyledons</taxon>
        <taxon>Gunneridae</taxon>
        <taxon>Pentapetalae</taxon>
        <taxon>rosids</taxon>
        <taxon>fabids</taxon>
        <taxon>Fabales</taxon>
        <taxon>Fabaceae</taxon>
        <taxon>Papilionoideae</taxon>
        <taxon>50 kb inversion clade</taxon>
        <taxon>NPAAA clade</taxon>
        <taxon>Hologalegina</taxon>
        <taxon>IRL clade</taxon>
        <taxon>Trifolieae</taxon>
        <taxon>Medicago</taxon>
    </lineage>
</organism>
<accession>G7K2Y2</accession>
<dbReference type="AlphaFoldDB" id="G7K2Y2"/>
<reference evidence="1 3" key="1">
    <citation type="journal article" date="2011" name="Nature">
        <title>The Medicago genome provides insight into the evolution of rhizobial symbioses.</title>
        <authorList>
            <person name="Young N.D."/>
            <person name="Debelle F."/>
            <person name="Oldroyd G.E."/>
            <person name="Geurts R."/>
            <person name="Cannon S.B."/>
            <person name="Udvardi M.K."/>
            <person name="Benedito V.A."/>
            <person name="Mayer K.F."/>
            <person name="Gouzy J."/>
            <person name="Schoof H."/>
            <person name="Van de Peer Y."/>
            <person name="Proost S."/>
            <person name="Cook D.R."/>
            <person name="Meyers B.C."/>
            <person name="Spannagl M."/>
            <person name="Cheung F."/>
            <person name="De Mita S."/>
            <person name="Krishnakumar V."/>
            <person name="Gundlach H."/>
            <person name="Zhou S."/>
            <person name="Mudge J."/>
            <person name="Bharti A.K."/>
            <person name="Murray J.D."/>
            <person name="Naoumkina M.A."/>
            <person name="Rosen B."/>
            <person name="Silverstein K.A."/>
            <person name="Tang H."/>
            <person name="Rombauts S."/>
            <person name="Zhao P.X."/>
            <person name="Zhou P."/>
            <person name="Barbe V."/>
            <person name="Bardou P."/>
            <person name="Bechner M."/>
            <person name="Bellec A."/>
            <person name="Berger A."/>
            <person name="Berges H."/>
            <person name="Bidwell S."/>
            <person name="Bisseling T."/>
            <person name="Choisne N."/>
            <person name="Couloux A."/>
            <person name="Denny R."/>
            <person name="Deshpande S."/>
            <person name="Dai X."/>
            <person name="Doyle J.J."/>
            <person name="Dudez A.M."/>
            <person name="Farmer A.D."/>
            <person name="Fouteau S."/>
            <person name="Franken C."/>
            <person name="Gibelin C."/>
            <person name="Gish J."/>
            <person name="Goldstein S."/>
            <person name="Gonzalez A.J."/>
            <person name="Green P.J."/>
            <person name="Hallab A."/>
            <person name="Hartog M."/>
            <person name="Hua A."/>
            <person name="Humphray S.J."/>
            <person name="Jeong D.H."/>
            <person name="Jing Y."/>
            <person name="Jocker A."/>
            <person name="Kenton S.M."/>
            <person name="Kim D.J."/>
            <person name="Klee K."/>
            <person name="Lai H."/>
            <person name="Lang C."/>
            <person name="Lin S."/>
            <person name="Macmil S.L."/>
            <person name="Magdelenat G."/>
            <person name="Matthews L."/>
            <person name="McCorrison J."/>
            <person name="Monaghan E.L."/>
            <person name="Mun J.H."/>
            <person name="Najar F.Z."/>
            <person name="Nicholson C."/>
            <person name="Noirot C."/>
            <person name="O'Bleness M."/>
            <person name="Paule C.R."/>
            <person name="Poulain J."/>
            <person name="Prion F."/>
            <person name="Qin B."/>
            <person name="Qu C."/>
            <person name="Retzel E.F."/>
            <person name="Riddle C."/>
            <person name="Sallet E."/>
            <person name="Samain S."/>
            <person name="Samson N."/>
            <person name="Sanders I."/>
            <person name="Saurat O."/>
            <person name="Scarpelli C."/>
            <person name="Schiex T."/>
            <person name="Segurens B."/>
            <person name="Severin A.J."/>
            <person name="Sherrier D.J."/>
            <person name="Shi R."/>
            <person name="Sims S."/>
            <person name="Singer S.R."/>
            <person name="Sinharoy S."/>
            <person name="Sterck L."/>
            <person name="Viollet A."/>
            <person name="Wang B.B."/>
            <person name="Wang K."/>
            <person name="Wang M."/>
            <person name="Wang X."/>
            <person name="Warfsmann J."/>
            <person name="Weissenbach J."/>
            <person name="White D.D."/>
            <person name="White J.D."/>
            <person name="Wiley G.B."/>
            <person name="Wincker P."/>
            <person name="Xing Y."/>
            <person name="Yang L."/>
            <person name="Yao Z."/>
            <person name="Ying F."/>
            <person name="Zhai J."/>
            <person name="Zhou L."/>
            <person name="Zuber A."/>
            <person name="Denarie J."/>
            <person name="Dixon R.A."/>
            <person name="May G.D."/>
            <person name="Schwartz D.C."/>
            <person name="Rogers J."/>
            <person name="Quetier F."/>
            <person name="Town C.D."/>
            <person name="Roe B.A."/>
        </authorList>
    </citation>
    <scope>NUCLEOTIDE SEQUENCE [LARGE SCALE GENOMIC DNA]</scope>
    <source>
        <strain evidence="1">A17</strain>
        <strain evidence="2 3">cv. Jemalong A17</strain>
    </source>
</reference>
<dbReference type="HOGENOM" id="CLU_2561797_0_0_1"/>
<keyword evidence="3" id="KW-1185">Reference proteome</keyword>
<dbReference type="EnsemblPlants" id="AET00047">
    <property type="protein sequence ID" value="AET00047"/>
    <property type="gene ID" value="MTR_5g087810"/>
</dbReference>
<proteinExistence type="predicted"/>
<evidence type="ECO:0000313" key="1">
    <source>
        <dbReference type="EMBL" id="AET00047.1"/>
    </source>
</evidence>
<evidence type="ECO:0000313" key="2">
    <source>
        <dbReference type="EnsemblPlants" id="AET00047"/>
    </source>
</evidence>
<protein>
    <submittedName>
        <fullName evidence="1 2">Uncharacterized protein</fullName>
    </submittedName>
</protein>
<dbReference type="Proteomes" id="UP000002051">
    <property type="component" value="Chromosome 5"/>
</dbReference>
<sequence length="82" mass="9149">MTSTNTDITKKCEANPLEQPLDKIKDVNLYLQVKVHLRNIPLEALREESFSCGDAYEGESFPVGVFEVEIGIILVNPRATCP</sequence>
<name>G7K2Y2_MEDTR</name>
<evidence type="ECO:0000313" key="3">
    <source>
        <dbReference type="Proteomes" id="UP000002051"/>
    </source>
</evidence>
<dbReference type="PaxDb" id="3880-AET00047"/>
<dbReference type="EMBL" id="CM001221">
    <property type="protein sequence ID" value="AET00047.1"/>
    <property type="molecule type" value="Genomic_DNA"/>
</dbReference>